<dbReference type="EMBL" id="CP002776">
    <property type="protein sequence ID" value="AEG31970.1"/>
    <property type="molecule type" value="Genomic_DNA"/>
</dbReference>
<keyword evidence="3 7" id="KW-0812">Transmembrane</keyword>
<evidence type="ECO:0000256" key="2">
    <source>
        <dbReference type="ARBA" id="ARBA00022475"/>
    </source>
</evidence>
<feature type="transmembrane region" description="Helical" evidence="8">
    <location>
        <begin position="486"/>
        <end position="507"/>
    </location>
</feature>
<keyword evidence="5" id="KW-0560">Oxidoreductase</keyword>
<feature type="domain" description="NADH:quinone oxidoreductase/Mrp antiporter transmembrane" evidence="9">
    <location>
        <begin position="121"/>
        <end position="348"/>
    </location>
</feature>
<feature type="transmembrane region" description="Helical" evidence="8">
    <location>
        <begin position="229"/>
        <end position="248"/>
    </location>
</feature>
<keyword evidence="2" id="KW-1003">Cell membrane</keyword>
<gene>
    <name evidence="10" type="ordered locus">Thicy_1203</name>
</gene>
<reference evidence="10 11" key="1">
    <citation type="submission" date="2011-05" db="EMBL/GenBank/DDBJ databases">
        <title>Complete sequence of Thioalkalimicrobium cyclicum ALM1.</title>
        <authorList>
            <consortium name="US DOE Joint Genome Institute"/>
            <person name="Lucas S."/>
            <person name="Han J."/>
            <person name="Lapidus A."/>
            <person name="Cheng J.-F."/>
            <person name="Goodwin L."/>
            <person name="Pitluck S."/>
            <person name="Peters L."/>
            <person name="Mikhailova N."/>
            <person name="Davenport K."/>
            <person name="Han C."/>
            <person name="Tapia R."/>
            <person name="Land M."/>
            <person name="Hauser L."/>
            <person name="Kyrpides N."/>
            <person name="Ivanova N."/>
            <person name="Pagani I."/>
            <person name="Kappler U."/>
            <person name="Woyke T."/>
        </authorList>
    </citation>
    <scope>NUCLEOTIDE SEQUENCE [LARGE SCALE GENOMIC DNA]</scope>
    <source>
        <strain evidence="11">DSM 14477 / JCM 11371 / ALM1</strain>
    </source>
</reference>
<evidence type="ECO:0000256" key="5">
    <source>
        <dbReference type="ARBA" id="ARBA00023002"/>
    </source>
</evidence>
<evidence type="ECO:0000256" key="8">
    <source>
        <dbReference type="SAM" id="Phobius"/>
    </source>
</evidence>
<dbReference type="AlphaFoldDB" id="F6D8X0"/>
<feature type="transmembrane region" description="Helical" evidence="8">
    <location>
        <begin position="154"/>
        <end position="174"/>
    </location>
</feature>
<sequence>MNLMIALWLWPLLLTLTLLMPVTKKYTGTLITIGLLPAAALWLAQLGWLTSMLAPTDAFYFPSFLLGMRLVWHELSFIWLSFSVIIWALVAWHSHWVKTDDMSYPLFMKLSLAGSLGLVVAGDALSFYLFFSLMSLAAWGLVVHERTTHAEQAATWYIMLAVLGEILLFSGLLLRAAELGTTDLMVWLSSPSGAWGMALIGLGMAIKLGVPLLHVWLPLAYTAAPIPASAILSGVMIKAGILGLWILLPSLAMPLSETGFRVLAWIGGIAMLYGVVMGLTQTNPKTVLSYSSISQMGWLIWGLAWVWQTPDPRIWVLWVALFAWHHALVKSALFIGLGWYKFATALVWRYVALAGLVMLALVLAGAPLTAGAWLKYGMKLSSEMDAVVATLPLWWLSVASGATFLLMLHFIRRLLKQPWPLALPATTVTWSRVWNDAGAYSAWLIILLLILVWPLVLILGGFTQAISGGYSGVAAWQTLAPVSLSYAPMLQQAWPPLVMALIVAVAWRIRINRQFQLPAGDVLVVYQWLGEQLRTGHLNASVLKGCLHASFATIKPAAAALSWFRHPHIHGIIHSSKTIHWLGYLLAWLGLLVLVLLIMVWPIGYAFSRV</sequence>
<keyword evidence="4 8" id="KW-1133">Transmembrane helix</keyword>
<feature type="transmembrane region" description="Helical" evidence="8">
    <location>
        <begin position="393"/>
        <end position="411"/>
    </location>
</feature>
<dbReference type="Pfam" id="PF00361">
    <property type="entry name" value="Proton_antipo_M"/>
    <property type="match status" value="1"/>
</dbReference>
<feature type="transmembrane region" description="Helical" evidence="8">
    <location>
        <begin position="581"/>
        <end position="607"/>
    </location>
</feature>
<dbReference type="GO" id="GO:0005886">
    <property type="term" value="C:plasma membrane"/>
    <property type="evidence" value="ECO:0007669"/>
    <property type="project" value="UniProtKB-SubCell"/>
</dbReference>
<keyword evidence="11" id="KW-1185">Reference proteome</keyword>
<evidence type="ECO:0000313" key="10">
    <source>
        <dbReference type="EMBL" id="AEG31970.1"/>
    </source>
</evidence>
<keyword evidence="10" id="KW-0830">Ubiquinone</keyword>
<feature type="transmembrane region" description="Helical" evidence="8">
    <location>
        <begin position="260"/>
        <end position="280"/>
    </location>
</feature>
<dbReference type="PANTHER" id="PTHR42682">
    <property type="entry name" value="HYDROGENASE-4 COMPONENT F"/>
    <property type="match status" value="1"/>
</dbReference>
<feature type="transmembrane region" description="Helical" evidence="8">
    <location>
        <begin position="287"/>
        <end position="308"/>
    </location>
</feature>
<dbReference type="KEGG" id="tcy:Thicy_1203"/>
<feature type="transmembrane region" description="Helical" evidence="8">
    <location>
        <begin position="29"/>
        <end position="49"/>
    </location>
</feature>
<comment type="subcellular location">
    <subcellularLocation>
        <location evidence="1">Cell membrane</location>
        <topology evidence="1">Multi-pass membrane protein</topology>
    </subcellularLocation>
    <subcellularLocation>
        <location evidence="7">Membrane</location>
        <topology evidence="7">Multi-pass membrane protein</topology>
    </subcellularLocation>
</comment>
<dbReference type="RefSeq" id="WP_013835746.1">
    <property type="nucleotide sequence ID" value="NC_015581.1"/>
</dbReference>
<feature type="transmembrane region" description="Helical" evidence="8">
    <location>
        <begin position="314"/>
        <end position="340"/>
    </location>
</feature>
<evidence type="ECO:0000313" key="11">
    <source>
        <dbReference type="Proteomes" id="UP000009232"/>
    </source>
</evidence>
<feature type="transmembrane region" description="Helical" evidence="8">
    <location>
        <begin position="442"/>
        <end position="466"/>
    </location>
</feature>
<feature type="transmembrane region" description="Helical" evidence="8">
    <location>
        <begin position="347"/>
        <end position="373"/>
    </location>
</feature>
<proteinExistence type="predicted"/>
<dbReference type="InterPro" id="IPR052175">
    <property type="entry name" value="ComplexI-like_HydComp"/>
</dbReference>
<dbReference type="InterPro" id="IPR001750">
    <property type="entry name" value="ND/Mrp_TM"/>
</dbReference>
<dbReference type="GO" id="GO:0016491">
    <property type="term" value="F:oxidoreductase activity"/>
    <property type="evidence" value="ECO:0007669"/>
    <property type="project" value="UniProtKB-KW"/>
</dbReference>
<organism evidence="10 11">
    <name type="scientific">Thiomicrospira cyclica (strain DSM 14477 / JCM 11371 / ALM1)</name>
    <name type="common">Thioalkalimicrobium cyclicum</name>
    <dbReference type="NCBI Taxonomy" id="717773"/>
    <lineage>
        <taxon>Bacteria</taxon>
        <taxon>Pseudomonadati</taxon>
        <taxon>Pseudomonadota</taxon>
        <taxon>Gammaproteobacteria</taxon>
        <taxon>Thiotrichales</taxon>
        <taxon>Piscirickettsiaceae</taxon>
        <taxon>Thiomicrospira</taxon>
    </lineage>
</organism>
<evidence type="ECO:0000256" key="4">
    <source>
        <dbReference type="ARBA" id="ARBA00022989"/>
    </source>
</evidence>
<dbReference type="eggNOG" id="COG0651">
    <property type="taxonomic scope" value="Bacteria"/>
</dbReference>
<dbReference type="STRING" id="717773.Thicy_1203"/>
<evidence type="ECO:0000259" key="9">
    <source>
        <dbReference type="Pfam" id="PF00361"/>
    </source>
</evidence>
<evidence type="ECO:0000256" key="6">
    <source>
        <dbReference type="ARBA" id="ARBA00023136"/>
    </source>
</evidence>
<dbReference type="PANTHER" id="PTHR42682:SF4">
    <property type="entry name" value="NADH-UBIQUINONE_PLASTOQUINONE"/>
    <property type="match status" value="1"/>
</dbReference>
<name>F6D8X0_THICA</name>
<protein>
    <submittedName>
        <fullName evidence="10">NADH/Ubiquinone/plastoquinone (Complex I)</fullName>
    </submittedName>
</protein>
<feature type="transmembrane region" description="Helical" evidence="8">
    <location>
        <begin position="194"/>
        <end position="217"/>
    </location>
</feature>
<dbReference type="OrthoDB" id="9768329at2"/>
<dbReference type="Proteomes" id="UP000009232">
    <property type="component" value="Chromosome"/>
</dbReference>
<feature type="transmembrane region" description="Helical" evidence="8">
    <location>
        <begin position="112"/>
        <end position="142"/>
    </location>
</feature>
<evidence type="ECO:0000256" key="3">
    <source>
        <dbReference type="ARBA" id="ARBA00022692"/>
    </source>
</evidence>
<accession>F6D8X0</accession>
<evidence type="ECO:0000256" key="7">
    <source>
        <dbReference type="RuleBase" id="RU000320"/>
    </source>
</evidence>
<feature type="transmembrane region" description="Helical" evidence="8">
    <location>
        <begin position="70"/>
        <end position="92"/>
    </location>
</feature>
<evidence type="ECO:0000256" key="1">
    <source>
        <dbReference type="ARBA" id="ARBA00004651"/>
    </source>
</evidence>
<dbReference type="HOGENOM" id="CLU_022930_0_0_6"/>
<keyword evidence="6 8" id="KW-0472">Membrane</keyword>